<feature type="domain" description="TauD/TfdA-like" evidence="4">
    <location>
        <begin position="22"/>
        <end position="288"/>
    </location>
</feature>
<dbReference type="InterPro" id="IPR050411">
    <property type="entry name" value="AlphaKG_dependent_hydroxylases"/>
</dbReference>
<reference evidence="5 6" key="1">
    <citation type="submission" date="2015-11" db="EMBL/GenBank/DDBJ databases">
        <title>Genomic analysis of 38 Legionella species identifies large and diverse effector repertoires.</title>
        <authorList>
            <person name="Burstein D."/>
            <person name="Amaro F."/>
            <person name="Zusman T."/>
            <person name="Lifshitz Z."/>
            <person name="Cohen O."/>
            <person name="Gilbert J.A."/>
            <person name="Pupko T."/>
            <person name="Shuman H.A."/>
            <person name="Segal G."/>
        </authorList>
    </citation>
    <scope>NUCLEOTIDE SEQUENCE [LARGE SCALE GENOMIC DNA]</scope>
    <source>
        <strain evidence="5 6">SC-63-C7</strain>
    </source>
</reference>
<keyword evidence="2" id="KW-0560">Oxidoreductase</keyword>
<dbReference type="AlphaFoldDB" id="A0A0W0YSV8"/>
<gene>
    <name evidence="5" type="ORF">Lsan_2165</name>
</gene>
<dbReference type="OrthoDB" id="9769888at2"/>
<dbReference type="GO" id="GO:0016706">
    <property type="term" value="F:2-oxoglutarate-dependent dioxygenase activity"/>
    <property type="evidence" value="ECO:0007669"/>
    <property type="project" value="UniProtKB-ARBA"/>
</dbReference>
<keyword evidence="3" id="KW-0045">Antibiotic biosynthesis</keyword>
<keyword evidence="6" id="KW-1185">Reference proteome</keyword>
<dbReference type="RefSeq" id="WP_058514422.1">
    <property type="nucleotide sequence ID" value="NZ_CAAAIH010000037.1"/>
</dbReference>
<name>A0A0W0YSV8_9GAMM</name>
<comment type="cofactor">
    <cofactor evidence="1">
        <name>Fe(2+)</name>
        <dbReference type="ChEBI" id="CHEBI:29033"/>
    </cofactor>
</comment>
<evidence type="ECO:0000313" key="5">
    <source>
        <dbReference type="EMBL" id="KTD59574.1"/>
    </source>
</evidence>
<evidence type="ECO:0000313" key="6">
    <source>
        <dbReference type="Proteomes" id="UP000054703"/>
    </source>
</evidence>
<evidence type="ECO:0000259" key="4">
    <source>
        <dbReference type="Pfam" id="PF02668"/>
    </source>
</evidence>
<dbReference type="Pfam" id="PF02668">
    <property type="entry name" value="TauD"/>
    <property type="match status" value="1"/>
</dbReference>
<comment type="caution">
    <text evidence="5">The sequence shown here is derived from an EMBL/GenBank/DDBJ whole genome shotgun (WGS) entry which is preliminary data.</text>
</comment>
<dbReference type="InterPro" id="IPR003819">
    <property type="entry name" value="TauD/TfdA-like"/>
</dbReference>
<dbReference type="EMBL" id="LNYU01000053">
    <property type="protein sequence ID" value="KTD59574.1"/>
    <property type="molecule type" value="Genomic_DNA"/>
</dbReference>
<dbReference type="STRING" id="45074.Lsan_2165"/>
<dbReference type="SUPFAM" id="SSF51197">
    <property type="entry name" value="Clavaminate synthase-like"/>
    <property type="match status" value="1"/>
</dbReference>
<organism evidence="5 6">
    <name type="scientific">Legionella santicrucis</name>
    <dbReference type="NCBI Taxonomy" id="45074"/>
    <lineage>
        <taxon>Bacteria</taxon>
        <taxon>Pseudomonadati</taxon>
        <taxon>Pseudomonadota</taxon>
        <taxon>Gammaproteobacteria</taxon>
        <taxon>Legionellales</taxon>
        <taxon>Legionellaceae</taxon>
        <taxon>Legionella</taxon>
    </lineage>
</organism>
<dbReference type="PANTHER" id="PTHR10696:SF56">
    <property type="entry name" value="TAUD_TFDA-LIKE DOMAIN-CONTAINING PROTEIN"/>
    <property type="match status" value="1"/>
</dbReference>
<accession>A0A0W0YSV8</accession>
<dbReference type="InterPro" id="IPR042098">
    <property type="entry name" value="TauD-like_sf"/>
</dbReference>
<keyword evidence="5" id="KW-0223">Dioxygenase</keyword>
<evidence type="ECO:0000256" key="1">
    <source>
        <dbReference type="ARBA" id="ARBA00001954"/>
    </source>
</evidence>
<dbReference type="PANTHER" id="PTHR10696">
    <property type="entry name" value="GAMMA-BUTYROBETAINE HYDROXYLASE-RELATED"/>
    <property type="match status" value="1"/>
</dbReference>
<sequence length="292" mass="33402">MHNISSIGQSCSMIRSHKQSTLLSLDKDFIKNELARSGVILFRGFQLELDDFSAFTKTICRKVTLDPARQFASERVQLVDSGLDAIPLHCENGLTPFLPDVLLFMCEIPAKQGSATTYCDGELVWEKLSVEAKSYFSSHHFYFSRTIPQALWTKYLANELGISDASLINHSLFEKMRASLSQHHFELQENGDLFAKLKIHLAHSSYFSDRLNFANSLIGPSFNYQNPEIEDEQGFPIPVSFIQEFEQISAECTVEHQWEKQDFLLIDNTRFMHGRRAIDDPDRKIYAAMGYL</sequence>
<evidence type="ECO:0000256" key="2">
    <source>
        <dbReference type="ARBA" id="ARBA00023002"/>
    </source>
</evidence>
<proteinExistence type="predicted"/>
<dbReference type="GO" id="GO:0017000">
    <property type="term" value="P:antibiotic biosynthetic process"/>
    <property type="evidence" value="ECO:0007669"/>
    <property type="project" value="UniProtKB-KW"/>
</dbReference>
<evidence type="ECO:0000256" key="3">
    <source>
        <dbReference type="ARBA" id="ARBA00023194"/>
    </source>
</evidence>
<dbReference type="Proteomes" id="UP000054703">
    <property type="component" value="Unassembled WGS sequence"/>
</dbReference>
<protein>
    <submittedName>
        <fullName evidence="5">Taurine catabolism dioxygenase TauD, TfdA family</fullName>
    </submittedName>
</protein>
<dbReference type="PATRIC" id="fig|45074.5.peg.2316"/>
<dbReference type="Gene3D" id="3.60.130.10">
    <property type="entry name" value="Clavaminate synthase-like"/>
    <property type="match status" value="1"/>
</dbReference>